<organism evidence="2 3">
    <name type="scientific">Phoenix dactylifera</name>
    <name type="common">Date palm</name>
    <dbReference type="NCBI Taxonomy" id="42345"/>
    <lineage>
        <taxon>Eukaryota</taxon>
        <taxon>Viridiplantae</taxon>
        <taxon>Streptophyta</taxon>
        <taxon>Embryophyta</taxon>
        <taxon>Tracheophyta</taxon>
        <taxon>Spermatophyta</taxon>
        <taxon>Magnoliopsida</taxon>
        <taxon>Liliopsida</taxon>
        <taxon>Arecaceae</taxon>
        <taxon>Coryphoideae</taxon>
        <taxon>Phoeniceae</taxon>
        <taxon>Phoenix</taxon>
    </lineage>
</organism>
<evidence type="ECO:0000313" key="3">
    <source>
        <dbReference type="RefSeq" id="XP_038975849.1"/>
    </source>
</evidence>
<dbReference type="GeneID" id="113461222"/>
<reference evidence="3" key="1">
    <citation type="submission" date="2025-08" db="UniProtKB">
        <authorList>
            <consortium name="RefSeq"/>
        </authorList>
    </citation>
    <scope>IDENTIFICATION</scope>
    <source>
        <tissue evidence="3">Young leaves</tissue>
    </source>
</reference>
<proteinExistence type="predicted"/>
<dbReference type="RefSeq" id="XP_038975849.1">
    <property type="nucleotide sequence ID" value="XM_039119921.1"/>
</dbReference>
<evidence type="ECO:0000256" key="1">
    <source>
        <dbReference type="SAM" id="MobiDB-lite"/>
    </source>
</evidence>
<accession>A0A8B8ZWY0</accession>
<gene>
    <name evidence="3" type="primary">LOC113461222</name>
</gene>
<dbReference type="AlphaFoldDB" id="A0A8B8ZWY0"/>
<dbReference type="PANTHER" id="PTHR34112:SF13">
    <property type="entry name" value="OS04G0448200 PROTEIN"/>
    <property type="match status" value="1"/>
</dbReference>
<feature type="region of interest" description="Disordered" evidence="1">
    <location>
        <begin position="41"/>
        <end position="63"/>
    </location>
</feature>
<sequence>MVEALTRGTSQVHTGPQLALHAQRVEELTLRQCKQLTPVMPSMPKTSVFNSSEKPKSKGARCGNFSALPKVGQQPSQLIKHSFLAPARSDIPKTSQSGNLQVLNRERNAVSPTAKEGPSVSKAMSPVGIVPLAAVIPLKSPINSKVKVDNNVTALSPTQSSFGEKRPFYQAQNRNDFFNSIRKKALNCLSAIPETSCVASSSNLEKSGEKIVETANHDSLTVV</sequence>
<keyword evidence="2" id="KW-1185">Reference proteome</keyword>
<dbReference type="Proteomes" id="UP000228380">
    <property type="component" value="Unplaced"/>
</dbReference>
<protein>
    <submittedName>
        <fullName evidence="3">Uncharacterized protein LOC113461222</fullName>
    </submittedName>
</protein>
<name>A0A8B8ZWY0_PHODC</name>
<evidence type="ECO:0000313" key="2">
    <source>
        <dbReference type="Proteomes" id="UP000228380"/>
    </source>
</evidence>
<dbReference type="OrthoDB" id="1917528at2759"/>
<dbReference type="KEGG" id="pda:113461222"/>
<dbReference type="PANTHER" id="PTHR34112">
    <property type="entry name" value="C-JUN-AMINO-TERMINAL KINASE-INTERACTING PROTEIN"/>
    <property type="match status" value="1"/>
</dbReference>